<keyword evidence="2" id="KW-0540">Nuclease</keyword>
<comment type="similarity">
    <text evidence="1 6">Belongs to the RNase T2 family.</text>
</comment>
<evidence type="ECO:0000256" key="2">
    <source>
        <dbReference type="ARBA" id="ARBA00022722"/>
    </source>
</evidence>
<dbReference type="Pfam" id="PF00445">
    <property type="entry name" value="Ribonuclease_T2"/>
    <property type="match status" value="1"/>
</dbReference>
<dbReference type="Gene3D" id="3.90.730.10">
    <property type="entry name" value="Ribonuclease T2-like"/>
    <property type="match status" value="1"/>
</dbReference>
<keyword evidence="4" id="KW-0378">Hydrolase</keyword>
<dbReference type="Proteomes" id="UP001314170">
    <property type="component" value="Unassembled WGS sequence"/>
</dbReference>
<dbReference type="EMBL" id="CAWUPB010001197">
    <property type="protein sequence ID" value="CAK7357181.1"/>
    <property type="molecule type" value="Genomic_DNA"/>
</dbReference>
<evidence type="ECO:0000256" key="1">
    <source>
        <dbReference type="ARBA" id="ARBA00007469"/>
    </source>
</evidence>
<dbReference type="GO" id="GO:0033897">
    <property type="term" value="F:ribonuclease T2 activity"/>
    <property type="evidence" value="ECO:0007669"/>
    <property type="project" value="InterPro"/>
</dbReference>
<dbReference type="PANTHER" id="PTHR11240:SF75">
    <property type="entry name" value="RIBONUCLEASE 3"/>
    <property type="match status" value="1"/>
</dbReference>
<dbReference type="GO" id="GO:0003723">
    <property type="term" value="F:RNA binding"/>
    <property type="evidence" value="ECO:0007669"/>
    <property type="project" value="InterPro"/>
</dbReference>
<dbReference type="SUPFAM" id="SSF55895">
    <property type="entry name" value="Ribonuclease Rh-like"/>
    <property type="match status" value="1"/>
</dbReference>
<dbReference type="GO" id="GO:0005576">
    <property type="term" value="C:extracellular region"/>
    <property type="evidence" value="ECO:0007669"/>
    <property type="project" value="TreeGrafter"/>
</dbReference>
<evidence type="ECO:0000313" key="7">
    <source>
        <dbReference type="EMBL" id="CAK7357181.1"/>
    </source>
</evidence>
<accession>A0AAV1SWQ8</accession>
<protein>
    <submittedName>
        <fullName evidence="7">Uncharacterized protein</fullName>
    </submittedName>
</protein>
<keyword evidence="8" id="KW-1185">Reference proteome</keyword>
<dbReference type="GO" id="GO:0016787">
    <property type="term" value="F:hydrolase activity"/>
    <property type="evidence" value="ECO:0007669"/>
    <property type="project" value="UniProtKB-KW"/>
</dbReference>
<dbReference type="InterPro" id="IPR033130">
    <property type="entry name" value="RNase_T2_His_AS_2"/>
</dbReference>
<proteinExistence type="inferred from homology"/>
<organism evidence="7 8">
    <name type="scientific">Dovyalis caffra</name>
    <dbReference type="NCBI Taxonomy" id="77055"/>
    <lineage>
        <taxon>Eukaryota</taxon>
        <taxon>Viridiplantae</taxon>
        <taxon>Streptophyta</taxon>
        <taxon>Embryophyta</taxon>
        <taxon>Tracheophyta</taxon>
        <taxon>Spermatophyta</taxon>
        <taxon>Magnoliopsida</taxon>
        <taxon>eudicotyledons</taxon>
        <taxon>Gunneridae</taxon>
        <taxon>Pentapetalae</taxon>
        <taxon>rosids</taxon>
        <taxon>fabids</taxon>
        <taxon>Malpighiales</taxon>
        <taxon>Salicaceae</taxon>
        <taxon>Flacourtieae</taxon>
        <taxon>Dovyalis</taxon>
    </lineage>
</organism>
<dbReference type="AlphaFoldDB" id="A0AAV1SWQ8"/>
<keyword evidence="3" id="KW-0255">Endonuclease</keyword>
<evidence type="ECO:0000256" key="6">
    <source>
        <dbReference type="RuleBase" id="RU004328"/>
    </source>
</evidence>
<dbReference type="InterPro" id="IPR001568">
    <property type="entry name" value="RNase_T2-like"/>
</dbReference>
<dbReference type="PROSITE" id="PS00531">
    <property type="entry name" value="RNASE_T2_2"/>
    <property type="match status" value="1"/>
</dbReference>
<name>A0AAV1SWQ8_9ROSI</name>
<evidence type="ECO:0000256" key="4">
    <source>
        <dbReference type="ARBA" id="ARBA00022801"/>
    </source>
</evidence>
<evidence type="ECO:0000256" key="3">
    <source>
        <dbReference type="ARBA" id="ARBA00022759"/>
    </source>
</evidence>
<keyword evidence="5" id="KW-0456">Lyase</keyword>
<sequence length="249" mass="28017">MYLVLTWPFGYCSGSQRGLCKMNPLPQDMTIHGIWPVDSAGNSILSCHIPQDLTPVFNDKTLQDNLLDHWPSLTGLISDIKSQRDFWSYEYNKHGNCQSKMAKDYFWAGISLKQHSSIFQALKDANITPGQHYKRADFEKAIKAKVGTSDICLRCLKNQNGDFLLKEIYLCIDAQATKALGIELLRTIDRPEHKVAIGIDDVYKSPEVVNFVTQELGGKITRQPGPIPGLNININPFLGPYGWKTVSFL</sequence>
<dbReference type="InterPro" id="IPR036430">
    <property type="entry name" value="RNase_T2-like_sf"/>
</dbReference>
<dbReference type="GO" id="GO:0006401">
    <property type="term" value="P:RNA catabolic process"/>
    <property type="evidence" value="ECO:0007669"/>
    <property type="project" value="TreeGrafter"/>
</dbReference>
<reference evidence="7 8" key="1">
    <citation type="submission" date="2024-01" db="EMBL/GenBank/DDBJ databases">
        <authorList>
            <person name="Waweru B."/>
        </authorList>
    </citation>
    <scope>NUCLEOTIDE SEQUENCE [LARGE SCALE GENOMIC DNA]</scope>
</reference>
<evidence type="ECO:0000313" key="8">
    <source>
        <dbReference type="Proteomes" id="UP001314170"/>
    </source>
</evidence>
<comment type="caution">
    <text evidence="7">The sequence shown here is derived from an EMBL/GenBank/DDBJ whole genome shotgun (WGS) entry which is preliminary data.</text>
</comment>
<evidence type="ECO:0000256" key="5">
    <source>
        <dbReference type="ARBA" id="ARBA00023239"/>
    </source>
</evidence>
<gene>
    <name evidence="7" type="ORF">DCAF_LOCUS27465</name>
</gene>
<dbReference type="PANTHER" id="PTHR11240">
    <property type="entry name" value="RIBONUCLEASE T2"/>
    <property type="match status" value="1"/>
</dbReference>